<feature type="domain" description="Integral membrane bound transporter" evidence="6">
    <location>
        <begin position="36"/>
        <end position="158"/>
    </location>
</feature>
<evidence type="ECO:0000256" key="1">
    <source>
        <dbReference type="ARBA" id="ARBA00004141"/>
    </source>
</evidence>
<comment type="caution">
    <text evidence="7">The sequence shown here is derived from an EMBL/GenBank/DDBJ whole genome shotgun (WGS) entry which is preliminary data.</text>
</comment>
<evidence type="ECO:0000313" key="8">
    <source>
        <dbReference type="Proteomes" id="UP001158644"/>
    </source>
</evidence>
<dbReference type="Proteomes" id="UP001158644">
    <property type="component" value="Unassembled WGS sequence"/>
</dbReference>
<sequence>MFPLYAQFLKRAAAYRDAIGQDNVRLPLQTITAVLLAYGWMRWQQMPDLAWGAFSALFVVRATVEGTVGEAAARILGAMIGVALGIALVPLSAVTGLPAPWSIVVGVGAAACLTLRWPSLNYSLVTATILTVTPDADLVAGAVNKTLAIVVGSAAGILAAFAVLPLSARHSMRYNLAASLQLYGELLVEWAAALNEGRERPRPRDKPALERAHWRAIDMARQSRSLPIDFVGRDTQAQRLQDRIEELWLTVPLMERVGGVQVTENVSRRLGPALHAVAQAAQRQIDGLARAIRERGADAPLCCTRQQFAQLDAVVQEAASGGGFNRDERVAVDLIRWSWHEVTRELDALCDTVQPAAQQTPSQAGA</sequence>
<keyword evidence="2 5" id="KW-0812">Transmembrane</keyword>
<evidence type="ECO:0000256" key="4">
    <source>
        <dbReference type="ARBA" id="ARBA00023136"/>
    </source>
</evidence>
<gene>
    <name evidence="7" type="ORF">N5C72_04770</name>
</gene>
<proteinExistence type="predicted"/>
<keyword evidence="3 5" id="KW-1133">Transmembrane helix</keyword>
<comment type="subcellular location">
    <subcellularLocation>
        <location evidence="1">Membrane</location>
        <topology evidence="1">Multi-pass membrane protein</topology>
    </subcellularLocation>
</comment>
<protein>
    <submittedName>
        <fullName evidence="7">Aromatic acid exporter family protein</fullName>
    </submittedName>
</protein>
<organism evidence="7 8">
    <name type="scientific">Achromobacter mucicolens</name>
    <dbReference type="NCBI Taxonomy" id="1389922"/>
    <lineage>
        <taxon>Bacteria</taxon>
        <taxon>Pseudomonadati</taxon>
        <taxon>Pseudomonadota</taxon>
        <taxon>Betaproteobacteria</taxon>
        <taxon>Burkholderiales</taxon>
        <taxon>Alcaligenaceae</taxon>
        <taxon>Achromobacter</taxon>
    </lineage>
</organism>
<reference evidence="7 8" key="1">
    <citation type="submission" date="2022-09" db="EMBL/GenBank/DDBJ databases">
        <title>Intensive care unit water sources are persistently colonized with multi-drug resistant bacteria and are the site of extensive horizontal gene transfer of antibiotic resistance genes.</title>
        <authorList>
            <person name="Diorio-Toth L."/>
        </authorList>
    </citation>
    <scope>NUCLEOTIDE SEQUENCE [LARGE SCALE GENOMIC DNA]</scope>
    <source>
        <strain evidence="7 8">GD03967</strain>
    </source>
</reference>
<evidence type="ECO:0000259" key="6">
    <source>
        <dbReference type="Pfam" id="PF13515"/>
    </source>
</evidence>
<evidence type="ECO:0000313" key="7">
    <source>
        <dbReference type="EMBL" id="MDH1177374.1"/>
    </source>
</evidence>
<evidence type="ECO:0000256" key="3">
    <source>
        <dbReference type="ARBA" id="ARBA00022989"/>
    </source>
</evidence>
<keyword evidence="4 5" id="KW-0472">Membrane</keyword>
<feature type="transmembrane region" description="Helical" evidence="5">
    <location>
        <begin position="75"/>
        <end position="93"/>
    </location>
</feature>
<dbReference type="Pfam" id="PF13515">
    <property type="entry name" value="FUSC_2"/>
    <property type="match status" value="1"/>
</dbReference>
<name>A0ABD4YSN1_9BURK</name>
<evidence type="ECO:0000256" key="2">
    <source>
        <dbReference type="ARBA" id="ARBA00022692"/>
    </source>
</evidence>
<feature type="transmembrane region" description="Helical" evidence="5">
    <location>
        <begin position="99"/>
        <end position="115"/>
    </location>
</feature>
<dbReference type="InterPro" id="IPR049453">
    <property type="entry name" value="Memb_transporter_dom"/>
</dbReference>
<feature type="transmembrane region" description="Helical" evidence="5">
    <location>
        <begin position="146"/>
        <end position="166"/>
    </location>
</feature>
<dbReference type="AlphaFoldDB" id="A0ABD4YSN1"/>
<dbReference type="GO" id="GO:0016020">
    <property type="term" value="C:membrane"/>
    <property type="evidence" value="ECO:0007669"/>
    <property type="project" value="UniProtKB-SubCell"/>
</dbReference>
<evidence type="ECO:0000256" key="5">
    <source>
        <dbReference type="SAM" id="Phobius"/>
    </source>
</evidence>
<dbReference type="EMBL" id="JAOBZK010000004">
    <property type="protein sequence ID" value="MDH1177374.1"/>
    <property type="molecule type" value="Genomic_DNA"/>
</dbReference>
<dbReference type="RefSeq" id="WP_227741268.1">
    <property type="nucleotide sequence ID" value="NZ_JAOBZK010000004.1"/>
</dbReference>
<accession>A0ABD4YSN1</accession>